<evidence type="ECO:0000313" key="1">
    <source>
        <dbReference type="EMBL" id="KAK9319652.1"/>
    </source>
</evidence>
<proteinExistence type="predicted"/>
<sequence>MIQSPGDAQFVSFPISKKILRSAHVIPKKVYPAAVRYMEYMRTKERKGGLIEHGLGDWGRDIVFGKSQAYIEIAAYHEYLKCVEIMPSELSLLDEAERFKQWAAHYPQRDRTAVDQAIALQFGLVPAKYRDDVMKAFLDDVADGRMRSGEIGLRYIFSTLDGGGRPDLVRPDLVLKMARQEEHHSYSVGRQQF</sequence>
<comment type="caution">
    <text evidence="1">The sequence shown here is derived from an EMBL/GenBank/DDBJ whole genome shotgun (WGS) entry which is preliminary data.</text>
</comment>
<keyword evidence="2" id="KW-1185">Reference proteome</keyword>
<name>A0ACC3TER6_9ASCO</name>
<evidence type="ECO:0000313" key="2">
    <source>
        <dbReference type="Proteomes" id="UP001489719"/>
    </source>
</evidence>
<protein>
    <submittedName>
        <fullName evidence="1">Uncharacterized protein</fullName>
    </submittedName>
</protein>
<dbReference type="Proteomes" id="UP001489719">
    <property type="component" value="Unassembled WGS sequence"/>
</dbReference>
<dbReference type="EMBL" id="MU970171">
    <property type="protein sequence ID" value="KAK9319652.1"/>
    <property type="molecule type" value="Genomic_DNA"/>
</dbReference>
<accession>A0ACC3TER6</accession>
<reference evidence="2" key="1">
    <citation type="journal article" date="2024" name="Front. Bioeng. Biotechnol.">
        <title>Genome-scale model development and genomic sequencing of the oleaginous clade Lipomyces.</title>
        <authorList>
            <person name="Czajka J.J."/>
            <person name="Han Y."/>
            <person name="Kim J."/>
            <person name="Mondo S.J."/>
            <person name="Hofstad B.A."/>
            <person name="Robles A."/>
            <person name="Haridas S."/>
            <person name="Riley R."/>
            <person name="LaButti K."/>
            <person name="Pangilinan J."/>
            <person name="Andreopoulos W."/>
            <person name="Lipzen A."/>
            <person name="Yan J."/>
            <person name="Wang M."/>
            <person name="Ng V."/>
            <person name="Grigoriev I.V."/>
            <person name="Spatafora J.W."/>
            <person name="Magnuson J.K."/>
            <person name="Baker S.E."/>
            <person name="Pomraning K.R."/>
        </authorList>
    </citation>
    <scope>NUCLEOTIDE SEQUENCE [LARGE SCALE GENOMIC DNA]</scope>
    <source>
        <strain evidence="2">CBS 10300</strain>
    </source>
</reference>
<organism evidence="1 2">
    <name type="scientific">Lipomyces orientalis</name>
    <dbReference type="NCBI Taxonomy" id="1233043"/>
    <lineage>
        <taxon>Eukaryota</taxon>
        <taxon>Fungi</taxon>
        <taxon>Dikarya</taxon>
        <taxon>Ascomycota</taxon>
        <taxon>Saccharomycotina</taxon>
        <taxon>Lipomycetes</taxon>
        <taxon>Lipomycetales</taxon>
        <taxon>Lipomycetaceae</taxon>
        <taxon>Lipomyces</taxon>
    </lineage>
</organism>
<gene>
    <name evidence="1" type="ORF">V1517DRAFT_357184</name>
</gene>